<dbReference type="Gene3D" id="3.40.630.10">
    <property type="entry name" value="Zn peptidases"/>
    <property type="match status" value="1"/>
</dbReference>
<dbReference type="PROSITE" id="PS00631">
    <property type="entry name" value="CYTOSOL_AP"/>
    <property type="match status" value="1"/>
</dbReference>
<dbReference type="Gene3D" id="3.40.220.10">
    <property type="entry name" value="Leucine Aminopeptidase, subunit E, domain 1"/>
    <property type="match status" value="1"/>
</dbReference>
<evidence type="ECO:0000313" key="8">
    <source>
        <dbReference type="Proteomes" id="UP000194841"/>
    </source>
</evidence>
<gene>
    <name evidence="7" type="ORF">B1199_17825</name>
</gene>
<dbReference type="PANTHER" id="PTHR11963">
    <property type="entry name" value="LEUCINE AMINOPEPTIDASE-RELATED"/>
    <property type="match status" value="1"/>
</dbReference>
<evidence type="ECO:0000313" key="7">
    <source>
        <dbReference type="EMBL" id="OUL56520.1"/>
    </source>
</evidence>
<accession>A0A244CLN5</accession>
<dbReference type="InterPro" id="IPR011356">
    <property type="entry name" value="Leucine_aapep/pepB"/>
</dbReference>
<dbReference type="InterPro" id="IPR000819">
    <property type="entry name" value="Peptidase_M17_C"/>
</dbReference>
<dbReference type="AlphaFoldDB" id="A0A244CLN5"/>
<dbReference type="InterPro" id="IPR048816">
    <property type="entry name" value="Peptidase_M17_N_1"/>
</dbReference>
<dbReference type="CDD" id="cd00433">
    <property type="entry name" value="Peptidase_M17"/>
    <property type="match status" value="1"/>
</dbReference>
<sequence>MKQALIFGQHGTPLHIFSTESFTSWSQSQSPFIQNWLKATAFKGQGLALVPATSGELEQVVYFADDLTSYWLCGDLVNQLPVGTYQLMNDDAALRKQIAFSWALGHYSFDTYKSQTKDKAQLVLNNQHEVTEFNHLVKGIAIVRDLVNTPAADMMPQHLAEIMQDLAEQFSGQFSEVVGDELLEQNYPTIHMVGRASENKPRLLELNWGQTDAPKVTLVGKGVCFDSGGLDLKPGAGMRYMKKDMGGAAHVIGLAYLVMAFKLPVSLRVLVPAVENAVSNNAFRPGDVIQTRSGKTVEIDNTDAEGRLVLCDALTEAQAQTPEIIIDFATLTGACRIALGTELPGFFTDDRDLAAGLLASGLEVDDPVWHMPLHKPYKDYLKSDVADLSNCAQTPFGGAITAALYLQEFVAPTTPWVHFDIMAWNNRKLAGRPVGGEAFGVRAVFEYLSKRYQ</sequence>
<comment type="similarity">
    <text evidence="1">Belongs to the peptidase M17 family.</text>
</comment>
<dbReference type="GO" id="GO:0070006">
    <property type="term" value="F:metalloaminopeptidase activity"/>
    <property type="evidence" value="ECO:0007669"/>
    <property type="project" value="InterPro"/>
</dbReference>
<dbReference type="RefSeq" id="WP_086745490.1">
    <property type="nucleotide sequence ID" value="NZ_MWPV01000006.1"/>
</dbReference>
<evidence type="ECO:0000256" key="3">
    <source>
        <dbReference type="ARBA" id="ARBA00022670"/>
    </source>
</evidence>
<keyword evidence="8" id="KW-1185">Reference proteome</keyword>
<proteinExistence type="inferred from homology"/>
<dbReference type="GO" id="GO:0006508">
    <property type="term" value="P:proteolysis"/>
    <property type="evidence" value="ECO:0007669"/>
    <property type="project" value="UniProtKB-KW"/>
</dbReference>
<dbReference type="Pfam" id="PF00883">
    <property type="entry name" value="Peptidase_M17"/>
    <property type="match status" value="1"/>
</dbReference>
<evidence type="ECO:0000256" key="5">
    <source>
        <dbReference type="ARBA" id="ARBA00023211"/>
    </source>
</evidence>
<dbReference type="Pfam" id="PF21337">
    <property type="entry name" value="Peptidase_M17_N_1"/>
    <property type="match status" value="1"/>
</dbReference>
<reference evidence="7 8" key="1">
    <citation type="submission" date="2017-02" db="EMBL/GenBank/DDBJ databases">
        <title>Pseudoalteromonas ulvae TC14 Genome.</title>
        <authorList>
            <person name="Molmeret M."/>
        </authorList>
    </citation>
    <scope>NUCLEOTIDE SEQUENCE [LARGE SCALE GENOMIC DNA]</scope>
    <source>
        <strain evidence="7">TC14</strain>
    </source>
</reference>
<dbReference type="Proteomes" id="UP000194841">
    <property type="component" value="Unassembled WGS sequence"/>
</dbReference>
<dbReference type="GO" id="GO:0030145">
    <property type="term" value="F:manganese ion binding"/>
    <property type="evidence" value="ECO:0007669"/>
    <property type="project" value="InterPro"/>
</dbReference>
<dbReference type="GO" id="GO:0005737">
    <property type="term" value="C:cytoplasm"/>
    <property type="evidence" value="ECO:0007669"/>
    <property type="project" value="InterPro"/>
</dbReference>
<keyword evidence="4" id="KW-0378">Hydrolase</keyword>
<dbReference type="EMBL" id="MWPV01000006">
    <property type="protein sequence ID" value="OUL56520.1"/>
    <property type="molecule type" value="Genomic_DNA"/>
</dbReference>
<comment type="caution">
    <text evidence="7">The sequence shown here is derived from an EMBL/GenBank/DDBJ whole genome shotgun (WGS) entry which is preliminary data.</text>
</comment>
<keyword evidence="2 7" id="KW-0031">Aminopeptidase</keyword>
<evidence type="ECO:0000256" key="1">
    <source>
        <dbReference type="ARBA" id="ARBA00009528"/>
    </source>
</evidence>
<keyword evidence="5" id="KW-0464">Manganese</keyword>
<dbReference type="PANTHER" id="PTHR11963:SF20">
    <property type="entry name" value="PEPTIDASE B"/>
    <property type="match status" value="1"/>
</dbReference>
<dbReference type="OrthoDB" id="9809354at2"/>
<evidence type="ECO:0000259" key="6">
    <source>
        <dbReference type="PROSITE" id="PS00631"/>
    </source>
</evidence>
<keyword evidence="3" id="KW-0645">Protease</keyword>
<evidence type="ECO:0000256" key="2">
    <source>
        <dbReference type="ARBA" id="ARBA00022438"/>
    </source>
</evidence>
<evidence type="ECO:0000256" key="4">
    <source>
        <dbReference type="ARBA" id="ARBA00022801"/>
    </source>
</evidence>
<protein>
    <submittedName>
        <fullName evidence="7">Leucyl aminopeptidase</fullName>
    </submittedName>
</protein>
<organism evidence="7 8">
    <name type="scientific">Pseudoalteromonas ulvae</name>
    <dbReference type="NCBI Taxonomy" id="107327"/>
    <lineage>
        <taxon>Bacteria</taxon>
        <taxon>Pseudomonadati</taxon>
        <taxon>Pseudomonadota</taxon>
        <taxon>Gammaproteobacteria</taxon>
        <taxon>Alteromonadales</taxon>
        <taxon>Pseudoalteromonadaceae</taxon>
        <taxon>Pseudoalteromonas</taxon>
    </lineage>
</organism>
<feature type="domain" description="Cytosol aminopeptidase" evidence="6">
    <location>
        <begin position="301"/>
        <end position="308"/>
    </location>
</feature>
<dbReference type="SUPFAM" id="SSF53187">
    <property type="entry name" value="Zn-dependent exopeptidases"/>
    <property type="match status" value="1"/>
</dbReference>
<dbReference type="PRINTS" id="PR00481">
    <property type="entry name" value="LAMNOPPTDASE"/>
</dbReference>
<dbReference type="InterPro" id="IPR043472">
    <property type="entry name" value="Macro_dom-like"/>
</dbReference>
<name>A0A244CLN5_PSEDV</name>